<accession>A0AAN8KBR4</accession>
<dbReference type="Proteomes" id="UP001347796">
    <property type="component" value="Unassembled WGS sequence"/>
</dbReference>
<feature type="region of interest" description="Disordered" evidence="1">
    <location>
        <begin position="1"/>
        <end position="48"/>
    </location>
</feature>
<evidence type="ECO:0000313" key="2">
    <source>
        <dbReference type="EMBL" id="KAK6194569.1"/>
    </source>
</evidence>
<comment type="caution">
    <text evidence="2">The sequence shown here is derived from an EMBL/GenBank/DDBJ whole genome shotgun (WGS) entry which is preliminary data.</text>
</comment>
<dbReference type="EMBL" id="JAZGQO010000001">
    <property type="protein sequence ID" value="KAK6194569.1"/>
    <property type="molecule type" value="Genomic_DNA"/>
</dbReference>
<feature type="compositionally biased region" description="Polar residues" evidence="1">
    <location>
        <begin position="1"/>
        <end position="39"/>
    </location>
</feature>
<evidence type="ECO:0000256" key="1">
    <source>
        <dbReference type="SAM" id="MobiDB-lite"/>
    </source>
</evidence>
<evidence type="ECO:0000313" key="3">
    <source>
        <dbReference type="Proteomes" id="UP001347796"/>
    </source>
</evidence>
<gene>
    <name evidence="2" type="ORF">SNE40_000182</name>
</gene>
<protein>
    <submittedName>
        <fullName evidence="2">Uncharacterized protein</fullName>
    </submittedName>
</protein>
<keyword evidence="3" id="KW-1185">Reference proteome</keyword>
<name>A0AAN8KBR4_PATCE</name>
<dbReference type="AlphaFoldDB" id="A0AAN8KBR4"/>
<sequence length="143" mass="16067">MAEASTTSDAMAEASTTTDAMAEASTTTDAMAEASTTTDLPDAMNVQIKRDESSTPTIYYLMKGAQKNDQFTWDVLEETHDEVTVMFTVFEANLKSGRKYYHQSKPIPKDVWQNISVVKKKYKNGNYKVKLNKSPDIKLGQYF</sequence>
<organism evidence="2 3">
    <name type="scientific">Patella caerulea</name>
    <name type="common">Rayed Mediterranean limpet</name>
    <dbReference type="NCBI Taxonomy" id="87958"/>
    <lineage>
        <taxon>Eukaryota</taxon>
        <taxon>Metazoa</taxon>
        <taxon>Spiralia</taxon>
        <taxon>Lophotrochozoa</taxon>
        <taxon>Mollusca</taxon>
        <taxon>Gastropoda</taxon>
        <taxon>Patellogastropoda</taxon>
        <taxon>Patelloidea</taxon>
        <taxon>Patellidae</taxon>
        <taxon>Patella</taxon>
    </lineage>
</organism>
<reference evidence="2 3" key="1">
    <citation type="submission" date="2024-01" db="EMBL/GenBank/DDBJ databases">
        <title>The genome of the rayed Mediterranean limpet Patella caerulea (Linnaeus, 1758).</title>
        <authorList>
            <person name="Anh-Thu Weber A."/>
            <person name="Halstead-Nussloch G."/>
        </authorList>
    </citation>
    <scope>NUCLEOTIDE SEQUENCE [LARGE SCALE GENOMIC DNA]</scope>
    <source>
        <strain evidence="2">AATW-2023a</strain>
        <tissue evidence="2">Whole specimen</tissue>
    </source>
</reference>
<proteinExistence type="predicted"/>